<comment type="caution">
    <text evidence="15">The sequence shown here is derived from an EMBL/GenBank/DDBJ whole genome shotgun (WGS) entry which is preliminary data.</text>
</comment>
<evidence type="ECO:0000256" key="13">
    <source>
        <dbReference type="ARBA" id="ARBA00023136"/>
    </source>
</evidence>
<reference evidence="15" key="1">
    <citation type="submission" date="2021-06" db="EMBL/GenBank/DDBJ databases">
        <authorList>
            <person name="Kallberg Y."/>
            <person name="Tangrot J."/>
            <person name="Rosling A."/>
        </authorList>
    </citation>
    <scope>NUCLEOTIDE SEQUENCE</scope>
    <source>
        <strain evidence="15">IA702</strain>
    </source>
</reference>
<dbReference type="Gene3D" id="3.10.20.90">
    <property type="entry name" value="Phosphatidylinositol 3-kinase Catalytic Subunit, Chain A, domain 1"/>
    <property type="match status" value="1"/>
</dbReference>
<evidence type="ECO:0000256" key="7">
    <source>
        <dbReference type="ARBA" id="ARBA00022499"/>
    </source>
</evidence>
<dbReference type="InterPro" id="IPR013969">
    <property type="entry name" value="Oligosacch_biosynth_Alg14"/>
</dbReference>
<dbReference type="SUPFAM" id="SSF54236">
    <property type="entry name" value="Ubiquitin-like"/>
    <property type="match status" value="1"/>
</dbReference>
<dbReference type="InterPro" id="IPR007242">
    <property type="entry name" value="Atg12"/>
</dbReference>
<evidence type="ECO:0000256" key="11">
    <source>
        <dbReference type="ARBA" id="ARBA00022989"/>
    </source>
</evidence>
<keyword evidence="12" id="KW-0072">Autophagy</keyword>
<dbReference type="GO" id="GO:0006488">
    <property type="term" value="P:dolichol-linked oligosaccharide biosynthetic process"/>
    <property type="evidence" value="ECO:0007669"/>
    <property type="project" value="InterPro"/>
</dbReference>
<evidence type="ECO:0000313" key="16">
    <source>
        <dbReference type="Proteomes" id="UP000789572"/>
    </source>
</evidence>
<dbReference type="Proteomes" id="UP000789572">
    <property type="component" value="Unassembled WGS sequence"/>
</dbReference>
<keyword evidence="9" id="KW-0833">Ubl conjugation pathway</keyword>
<comment type="similarity">
    <text evidence="3">Belongs to the ATG12 family.</text>
</comment>
<evidence type="ECO:0000313" key="15">
    <source>
        <dbReference type="EMBL" id="CAG8498048.1"/>
    </source>
</evidence>
<dbReference type="PANTHER" id="PTHR12154:SF4">
    <property type="entry name" value="UDP-N-ACETYLGLUCOSAMINE TRANSFERASE SUBUNIT ALG14 HOMOLOG"/>
    <property type="match status" value="1"/>
</dbReference>
<proteinExistence type="inferred from homology"/>
<accession>A0A9N9EZI5</accession>
<keyword evidence="13" id="KW-0472">Membrane</keyword>
<dbReference type="GO" id="GO:0004577">
    <property type="term" value="F:N-acetylglucosaminyldiphosphodolichol N-acetylglucosaminyltransferase activity"/>
    <property type="evidence" value="ECO:0007669"/>
    <property type="project" value="TreeGrafter"/>
</dbReference>
<keyword evidence="8" id="KW-0812">Transmembrane</keyword>
<evidence type="ECO:0000256" key="12">
    <source>
        <dbReference type="ARBA" id="ARBA00023006"/>
    </source>
</evidence>
<evidence type="ECO:0000256" key="5">
    <source>
        <dbReference type="ARBA" id="ARBA00011335"/>
    </source>
</evidence>
<evidence type="ECO:0000256" key="8">
    <source>
        <dbReference type="ARBA" id="ARBA00022692"/>
    </source>
</evidence>
<evidence type="ECO:0000256" key="14">
    <source>
        <dbReference type="RuleBase" id="RU362127"/>
    </source>
</evidence>
<dbReference type="OrthoDB" id="17098at2759"/>
<comment type="function">
    <text evidence="14">Involved in protein N-glycosylation. Essential for the second step of the dolichol-linked oligosaccharide pathway. Anchors the catalytic subunit ALG13 to the ER.</text>
</comment>
<keyword evidence="16" id="KW-1185">Reference proteome</keyword>
<evidence type="ECO:0000256" key="10">
    <source>
        <dbReference type="ARBA" id="ARBA00022824"/>
    </source>
</evidence>
<dbReference type="Gene3D" id="3.40.50.2000">
    <property type="entry name" value="Glycogen Phosphorylase B"/>
    <property type="match status" value="1"/>
</dbReference>
<protein>
    <recommendedName>
        <fullName evidence="6 14">UDP-N-acetylglucosamine transferase subunit ALG14</fullName>
    </recommendedName>
    <alternativeName>
        <fullName evidence="14">Asparagine-linked glycosylation protein 14</fullName>
    </alternativeName>
</protein>
<evidence type="ECO:0000256" key="6">
    <source>
        <dbReference type="ARBA" id="ARBA00017467"/>
    </source>
</evidence>
<dbReference type="PANTHER" id="PTHR12154">
    <property type="entry name" value="GLYCOSYL TRANSFERASE-RELATED"/>
    <property type="match status" value="1"/>
</dbReference>
<dbReference type="InterPro" id="IPR029071">
    <property type="entry name" value="Ubiquitin-like_domsf"/>
</dbReference>
<organism evidence="15 16">
    <name type="scientific">Paraglomus occultum</name>
    <dbReference type="NCBI Taxonomy" id="144539"/>
    <lineage>
        <taxon>Eukaryota</taxon>
        <taxon>Fungi</taxon>
        <taxon>Fungi incertae sedis</taxon>
        <taxon>Mucoromycota</taxon>
        <taxon>Glomeromycotina</taxon>
        <taxon>Glomeromycetes</taxon>
        <taxon>Paraglomerales</taxon>
        <taxon>Paraglomeraceae</taxon>
        <taxon>Paraglomus</taxon>
    </lineage>
</organism>
<evidence type="ECO:0000256" key="3">
    <source>
        <dbReference type="ARBA" id="ARBA00007778"/>
    </source>
</evidence>
<comment type="subunit">
    <text evidence="5 14">Heterodimer with ALG13 to form a functional enzyme.</text>
</comment>
<dbReference type="GO" id="GO:0043541">
    <property type="term" value="C:UDP-N-acetylglucosamine transferase complex"/>
    <property type="evidence" value="ECO:0007669"/>
    <property type="project" value="TreeGrafter"/>
</dbReference>
<dbReference type="GO" id="GO:0031965">
    <property type="term" value="C:nuclear membrane"/>
    <property type="evidence" value="ECO:0007669"/>
    <property type="project" value="UniProtKB-SubCell"/>
</dbReference>
<keyword evidence="10 14" id="KW-0256">Endoplasmic reticulum</keyword>
<keyword evidence="11" id="KW-1133">Transmembrane helix</keyword>
<dbReference type="Pfam" id="PF08660">
    <property type="entry name" value="Alg14"/>
    <property type="match status" value="1"/>
</dbReference>
<name>A0A9N9EZI5_9GLOM</name>
<evidence type="ECO:0000256" key="4">
    <source>
        <dbReference type="ARBA" id="ARBA00009731"/>
    </source>
</evidence>
<dbReference type="EMBL" id="CAJVPJ010000225">
    <property type="protein sequence ID" value="CAG8498048.1"/>
    <property type="molecule type" value="Genomic_DNA"/>
</dbReference>
<dbReference type="AlphaFoldDB" id="A0A9N9EZI5"/>
<keyword evidence="7" id="KW-1017">Isopeptide bond</keyword>
<sequence>MSSSPLLNPSLPNSSSSSVNVSTSVLDKYRKKDTNKGTLNDILIWIFVQNFYKITASNKFQAVIQFLRKELQYKTEDPLFLYVNSAFSPAPDEIVANLHKALPTKKFKPKLGKPCKSCIVLGSGGHTMEMLQLLKGLDYATKYRPRLYIVSSNDTLSVKKVQDLETAKGGAEGEDYRIVRIPRARHVGESWLTTPFSVAKALIASTKVVLWETPDLIICNGPGICVPVCVISYIHRILGIKRIYLIYVESFARVKSLSLSGRLLIRFVDTFLVQWPYLERQYSQAEYKGVLV</sequence>
<evidence type="ECO:0000256" key="2">
    <source>
        <dbReference type="ARBA" id="ARBA00004590"/>
    </source>
</evidence>
<dbReference type="GO" id="GO:0000045">
    <property type="term" value="P:autophagosome assembly"/>
    <property type="evidence" value="ECO:0007669"/>
    <property type="project" value="InterPro"/>
</dbReference>
<comment type="similarity">
    <text evidence="4 14">Belongs to the ALG14 family.</text>
</comment>
<evidence type="ECO:0000256" key="9">
    <source>
        <dbReference type="ARBA" id="ARBA00022786"/>
    </source>
</evidence>
<gene>
    <name evidence="14" type="primary">ALG14</name>
    <name evidence="15" type="ORF">POCULU_LOCUS2425</name>
</gene>
<dbReference type="Pfam" id="PF04110">
    <property type="entry name" value="APG12"/>
    <property type="match status" value="1"/>
</dbReference>
<evidence type="ECO:0000256" key="1">
    <source>
        <dbReference type="ARBA" id="ARBA00004389"/>
    </source>
</evidence>
<comment type="subcellular location">
    <subcellularLocation>
        <location evidence="1 14">Endoplasmic reticulum membrane</location>
        <topology evidence="1 14">Single-pass membrane protein</topology>
    </subcellularLocation>
    <subcellularLocation>
        <location evidence="2">Nucleus membrane</location>
        <topology evidence="2">Single-pass membrane protein</topology>
    </subcellularLocation>
</comment>